<name>A0ABW4ZJP5_9SPHI</name>
<dbReference type="Proteomes" id="UP001597387">
    <property type="component" value="Unassembled WGS sequence"/>
</dbReference>
<accession>A0ABW4ZJP5</accession>
<dbReference type="RefSeq" id="WP_255903924.1">
    <property type="nucleotide sequence ID" value="NZ_JAFMZO010000003.1"/>
</dbReference>
<dbReference type="InterPro" id="IPR007813">
    <property type="entry name" value="PilN"/>
</dbReference>
<evidence type="ECO:0000313" key="2">
    <source>
        <dbReference type="EMBL" id="MFD2162283.1"/>
    </source>
</evidence>
<dbReference type="Pfam" id="PF05137">
    <property type="entry name" value="PilN"/>
    <property type="match status" value="1"/>
</dbReference>
<keyword evidence="3" id="KW-1185">Reference proteome</keyword>
<gene>
    <name evidence="2" type="ORF">ACFSJU_07750</name>
</gene>
<keyword evidence="1" id="KW-1133">Transmembrane helix</keyword>
<organism evidence="2 3">
    <name type="scientific">Paradesertivirga mongoliensis</name>
    <dbReference type="NCBI Taxonomy" id="2100740"/>
    <lineage>
        <taxon>Bacteria</taxon>
        <taxon>Pseudomonadati</taxon>
        <taxon>Bacteroidota</taxon>
        <taxon>Sphingobacteriia</taxon>
        <taxon>Sphingobacteriales</taxon>
        <taxon>Sphingobacteriaceae</taxon>
        <taxon>Paradesertivirga</taxon>
    </lineage>
</organism>
<evidence type="ECO:0000313" key="3">
    <source>
        <dbReference type="Proteomes" id="UP001597387"/>
    </source>
</evidence>
<dbReference type="EMBL" id="JBHUHZ010000001">
    <property type="protein sequence ID" value="MFD2162283.1"/>
    <property type="molecule type" value="Genomic_DNA"/>
</dbReference>
<evidence type="ECO:0000256" key="1">
    <source>
        <dbReference type="SAM" id="Phobius"/>
    </source>
</evidence>
<proteinExistence type="predicted"/>
<feature type="transmembrane region" description="Helical" evidence="1">
    <location>
        <begin position="245"/>
        <end position="265"/>
    </location>
</feature>
<sequence length="405" mass="45544">MSSLGISQWLNSAAGLELHLLQNGSISGRLCTISIQKNSLSIDAKSEFTGSLEEILKKVPKDKQVSISLSGKGILTKKSEKEEDITEDKLLRLYPNIDPTQFYIQNFISGEFSFVSIVRKEVLDEIIRACKKEGISPLLINLGAFASSHILKQLNSYGNELKFDGHVISLSETGEWQDYKYSASSRAEFPVKIGIEPIGEQYLLAYAAAFQLVLYYKLDAVEMPVDAIQHNLSDFEQKQKFNFRLGTILAVFFVLLLINFLLFSYCDSKNNVLLAEVSQSTASVETLQQTEKSIEENEKLLKGIGWYKGISHAWLADQLGQSLPPGIRLKEISINPLNPIESNRQRKEIHKIGTIELVGETSNLDAVNELIYRLKSKSWLKRVNLDNFSPSPENDQQNFAITLNF</sequence>
<protein>
    <submittedName>
        <fullName evidence="2">PilN domain-containing protein</fullName>
    </submittedName>
</protein>
<reference evidence="3" key="1">
    <citation type="journal article" date="2019" name="Int. J. Syst. Evol. Microbiol.">
        <title>The Global Catalogue of Microorganisms (GCM) 10K type strain sequencing project: providing services to taxonomists for standard genome sequencing and annotation.</title>
        <authorList>
            <consortium name="The Broad Institute Genomics Platform"/>
            <consortium name="The Broad Institute Genome Sequencing Center for Infectious Disease"/>
            <person name="Wu L."/>
            <person name="Ma J."/>
        </authorList>
    </citation>
    <scope>NUCLEOTIDE SEQUENCE [LARGE SCALE GENOMIC DNA]</scope>
    <source>
        <strain evidence="3">KCTC 42217</strain>
    </source>
</reference>
<comment type="caution">
    <text evidence="2">The sequence shown here is derived from an EMBL/GenBank/DDBJ whole genome shotgun (WGS) entry which is preliminary data.</text>
</comment>
<keyword evidence="1" id="KW-0472">Membrane</keyword>
<keyword evidence="1" id="KW-0812">Transmembrane</keyword>